<feature type="domain" description="SAYSvFN" evidence="3">
    <location>
        <begin position="100"/>
        <end position="168"/>
    </location>
</feature>
<feature type="transmembrane region" description="Helical" evidence="2">
    <location>
        <begin position="100"/>
        <end position="130"/>
    </location>
</feature>
<feature type="region of interest" description="Disordered" evidence="1">
    <location>
        <begin position="42"/>
        <end position="78"/>
    </location>
</feature>
<evidence type="ECO:0000256" key="2">
    <source>
        <dbReference type="SAM" id="Phobius"/>
    </source>
</evidence>
<dbReference type="PANTHER" id="PTHR13527:SF0">
    <property type="entry name" value="SAYSVFN DOMAIN-CONTAINING PROTEIN 1"/>
    <property type="match status" value="1"/>
</dbReference>
<keyword evidence="2" id="KW-0812">Transmembrane</keyword>
<feature type="compositionally biased region" description="Polar residues" evidence="1">
    <location>
        <begin position="61"/>
        <end position="70"/>
    </location>
</feature>
<name>A0A0K8TPX5_TABBR</name>
<dbReference type="Pfam" id="PF10260">
    <property type="entry name" value="SAYSvFN"/>
    <property type="match status" value="1"/>
</dbReference>
<evidence type="ECO:0000259" key="3">
    <source>
        <dbReference type="Pfam" id="PF10260"/>
    </source>
</evidence>
<feature type="compositionally biased region" description="Basic and acidic residues" evidence="1">
    <location>
        <begin position="51"/>
        <end position="60"/>
    </location>
</feature>
<proteinExistence type="evidence at transcript level"/>
<dbReference type="EMBL" id="GDAI01001151">
    <property type="protein sequence ID" value="JAI16452.1"/>
    <property type="molecule type" value="mRNA"/>
</dbReference>
<accession>A0A0K8TPX5</accession>
<dbReference type="InterPro" id="IPR039159">
    <property type="entry name" value="SAYSD1"/>
</dbReference>
<evidence type="ECO:0000256" key="1">
    <source>
        <dbReference type="SAM" id="MobiDB-lite"/>
    </source>
</evidence>
<dbReference type="AlphaFoldDB" id="A0A0K8TPX5"/>
<organism evidence="4">
    <name type="scientific">Tabanus bromius</name>
    <name type="common">Band-eyed brown horse fly</name>
    <dbReference type="NCBI Taxonomy" id="304241"/>
    <lineage>
        <taxon>Eukaryota</taxon>
        <taxon>Metazoa</taxon>
        <taxon>Ecdysozoa</taxon>
        <taxon>Arthropoda</taxon>
        <taxon>Hexapoda</taxon>
        <taxon>Insecta</taxon>
        <taxon>Pterygota</taxon>
        <taxon>Neoptera</taxon>
        <taxon>Endopterygota</taxon>
        <taxon>Diptera</taxon>
        <taxon>Brachycera</taxon>
        <taxon>Tabanomorpha</taxon>
        <taxon>Tabanoidea</taxon>
        <taxon>Tabanidae</taxon>
        <taxon>Tabanus</taxon>
    </lineage>
</organism>
<dbReference type="PANTHER" id="PTHR13527">
    <property type="entry name" value="SAYSVFN DOMAIN-CONTAINING PROTEIN 1"/>
    <property type="match status" value="1"/>
</dbReference>
<feature type="non-terminal residue" evidence="4">
    <location>
        <position position="1"/>
    </location>
</feature>
<keyword evidence="2" id="KW-1133">Transmembrane helix</keyword>
<dbReference type="InterPro" id="IPR019387">
    <property type="entry name" value="SAYSvFN_dom"/>
</dbReference>
<sequence>ERNLESYIARRRRENIYENIRRRIVKMIPPLASRLETRVAITEEPPVEHPPPSEEKEDVRSVSSETTSDPLSEVETEDVLEDVGDPDSRCFRYTLYCLKLLFWITCYAIAIELKFGIVYLLFSALFGIYFNTRTSPKKRGEVSAYSVFNENFHAIDGTLNAEQFEREIRYGPTAVR</sequence>
<evidence type="ECO:0000313" key="4">
    <source>
        <dbReference type="EMBL" id="JAI16452.1"/>
    </source>
</evidence>
<protein>
    <submittedName>
        <fullName evidence="4">Putative conserved plasma membrane protein</fullName>
    </submittedName>
</protein>
<reference evidence="4" key="1">
    <citation type="journal article" date="2015" name="Insect Biochem. Mol. Biol.">
        <title>An insight into the sialome of the horse fly, Tabanus bromius.</title>
        <authorList>
            <person name="Ribeiro J.M."/>
            <person name="Kazimirova M."/>
            <person name="Takac P."/>
            <person name="Andersen J.F."/>
            <person name="Francischetti I.M."/>
        </authorList>
    </citation>
    <scope>NUCLEOTIDE SEQUENCE</scope>
</reference>
<keyword evidence="2" id="KW-0472">Membrane</keyword>